<reference evidence="1 4" key="1">
    <citation type="journal article" date="2000" name="Science">
        <title>The genome sequence of Drosophila melanogaster.</title>
        <authorList>
            <person name="Adams M.D."/>
            <person name="Celniker S.E."/>
            <person name="Holt R.A."/>
            <person name="Evans C.A."/>
            <person name="Gocayne J.D."/>
            <person name="Amanatides P.G."/>
            <person name="Scherer S.E."/>
            <person name="Li P.W."/>
            <person name="Hoskins R.A."/>
            <person name="Galle R.F."/>
            <person name="George R.A."/>
            <person name="Lewis S.E."/>
            <person name="Richards S."/>
            <person name="Ashburner M."/>
            <person name="Henderson S.N."/>
            <person name="Sutton G.G."/>
            <person name="Wortman J.R."/>
            <person name="Yandell M.D."/>
            <person name="Zhang Q."/>
            <person name="Chen L.X."/>
            <person name="Brandon R.C."/>
            <person name="Rogers Y.H."/>
            <person name="Blazej R.G."/>
            <person name="Champe M."/>
            <person name="Pfeiffer B.D."/>
            <person name="Wan K.H."/>
            <person name="Doyle C."/>
            <person name="Baxter E.G."/>
            <person name="Helt G."/>
            <person name="Nelson C.R."/>
            <person name="Gabor G.L."/>
            <person name="Abril J.F."/>
            <person name="Agbayani A."/>
            <person name="An H.J."/>
            <person name="Andrews-Pfannkoch C."/>
            <person name="Baldwin D."/>
            <person name="Ballew R.M."/>
            <person name="Basu A."/>
            <person name="Baxendale J."/>
            <person name="Bayraktaroglu L."/>
            <person name="Beasley E.M."/>
            <person name="Beeson K.Y."/>
            <person name="Benos P.V."/>
            <person name="Berman B.P."/>
            <person name="Bhandari D."/>
            <person name="Bolshakov S."/>
            <person name="Borkova D."/>
            <person name="Botchan M.R."/>
            <person name="Bouck J."/>
            <person name="Brokstein P."/>
            <person name="Brottier P."/>
            <person name="Burtis K.C."/>
            <person name="Busam D.A."/>
            <person name="Butler H."/>
            <person name="Cadieu E."/>
            <person name="Center A."/>
            <person name="Chandra I."/>
            <person name="Cherry J.M."/>
            <person name="Cawley S."/>
            <person name="Dahlke C."/>
            <person name="Davenport L.B."/>
            <person name="Davies P."/>
            <person name="de Pablos B."/>
            <person name="Delcher A."/>
            <person name="Deng Z."/>
            <person name="Mays A.D."/>
            <person name="Dew I."/>
            <person name="Dietz S.M."/>
            <person name="Dodson K."/>
            <person name="Doup L.E."/>
            <person name="Downes M."/>
            <person name="Dugan-Rocha S."/>
            <person name="Dunkov B.C."/>
            <person name="Dunn P."/>
            <person name="Durbin K.J."/>
            <person name="Evangelista C.C."/>
            <person name="Ferraz C."/>
            <person name="Ferriera S."/>
            <person name="Fleischmann W."/>
            <person name="Fosler C."/>
            <person name="Gabrielian A.E."/>
            <person name="Garg N.S."/>
            <person name="Gelbart W.M."/>
            <person name="Glasser K."/>
            <person name="Glodek A."/>
            <person name="Gong F."/>
            <person name="Gorrell J.H."/>
            <person name="Gu Z."/>
            <person name="Guan P."/>
            <person name="Harris M."/>
            <person name="Harris N.L."/>
            <person name="Harvey D."/>
            <person name="Heiman T.J."/>
            <person name="Hernandez J.R."/>
            <person name="Houck J."/>
            <person name="Hostin D."/>
            <person name="Houston K.A."/>
            <person name="Howland T.J."/>
            <person name="Wei M.H."/>
            <person name="Ibegwam C."/>
            <person name="Jalali M."/>
            <person name="Kalush F."/>
            <person name="Karpen G.H."/>
            <person name="Ke Z."/>
            <person name="Kennison J.A."/>
            <person name="Ketchum K.A."/>
            <person name="Kimmel B.E."/>
            <person name="Kodira C.D."/>
            <person name="Kraft C."/>
            <person name="Kravitz S."/>
            <person name="Kulp D."/>
            <person name="Lai Z."/>
            <person name="Lasko P."/>
            <person name="Lei Y."/>
            <person name="Levitsky A.A."/>
            <person name="Li J."/>
            <person name="Li Z."/>
            <person name="Liang Y."/>
            <person name="Lin X."/>
            <person name="Liu X."/>
            <person name="Mattei B."/>
            <person name="McIntosh T.C."/>
            <person name="McLeod M.P."/>
            <person name="McPherson D."/>
            <person name="Merkulov G."/>
            <person name="Milshina N.V."/>
            <person name="Mobarry C."/>
            <person name="Morris J."/>
            <person name="Moshrefi A."/>
            <person name="Mount S.M."/>
            <person name="Moy M."/>
            <person name="Murphy B."/>
            <person name="Murphy L."/>
            <person name="Muzny D.M."/>
            <person name="Nelson D.L."/>
            <person name="Nelson D.R."/>
            <person name="Nelson K.A."/>
            <person name="Nixon K."/>
            <person name="Nusskern D.R."/>
            <person name="Pacleb J.M."/>
            <person name="Palazzolo M."/>
            <person name="Pittman G.S."/>
            <person name="Pan S."/>
            <person name="Pollard J."/>
            <person name="Puri V."/>
            <person name="Reese M.G."/>
            <person name="Reinert K."/>
            <person name="Remington K."/>
            <person name="Saunders R.D."/>
            <person name="Scheeler F."/>
            <person name="Shen H."/>
            <person name="Shue B.C."/>
            <person name="Siden-Kiamos I."/>
            <person name="Simpson M."/>
            <person name="Skupski M.P."/>
            <person name="Smith T."/>
            <person name="Spier E."/>
            <person name="Spradling A.C."/>
            <person name="Stapleton M."/>
            <person name="Strong R."/>
            <person name="Sun E."/>
            <person name="Svirskas R."/>
            <person name="Tector C."/>
            <person name="Turner R."/>
            <person name="Venter E."/>
            <person name="Wang A.H."/>
            <person name="Wang X."/>
            <person name="Wang Z.Y."/>
            <person name="Wassarman D.A."/>
            <person name="Weinstock G.M."/>
            <person name="Weissenbach J."/>
            <person name="Williams S.M."/>
            <person name="WoodageT"/>
            <person name="Worley K.C."/>
            <person name="Wu D."/>
            <person name="Yang S."/>
            <person name="Yao Q.A."/>
            <person name="Ye J."/>
            <person name="Yeh R.F."/>
            <person name="Zaveri J.S."/>
            <person name="Zhan M."/>
            <person name="Zhang G."/>
            <person name="Zhao Q."/>
            <person name="Zheng L."/>
            <person name="Zheng X.H."/>
            <person name="Zhong F.N."/>
            <person name="Zhong W."/>
            <person name="Zhou X."/>
            <person name="Zhu S."/>
            <person name="Zhu X."/>
            <person name="Smith H.O."/>
            <person name="Gibbs R.A."/>
            <person name="Myers E.W."/>
            <person name="Rubin G.M."/>
            <person name="Venter J.C."/>
        </authorList>
    </citation>
    <scope>NUCLEOTIDE SEQUENCE [LARGE SCALE GENOMIC DNA]</scope>
    <source>
        <strain evidence="4">Berkeley</strain>
    </source>
</reference>
<dbReference type="FlyBase" id="FBgn0260758">
    <property type="gene designation" value="CG42556"/>
</dbReference>
<dbReference type="VEuPathDB" id="VectorBase:FBgn0260758"/>
<organism evidence="1 4">
    <name type="scientific">Drosophila melanogaster</name>
    <name type="common">Fruit fly</name>
    <dbReference type="NCBI Taxonomy" id="7227"/>
    <lineage>
        <taxon>Eukaryota</taxon>
        <taxon>Metazoa</taxon>
        <taxon>Ecdysozoa</taxon>
        <taxon>Arthropoda</taxon>
        <taxon>Hexapoda</taxon>
        <taxon>Insecta</taxon>
        <taxon>Pterygota</taxon>
        <taxon>Neoptera</taxon>
        <taxon>Endopterygota</taxon>
        <taxon>Diptera</taxon>
        <taxon>Brachycera</taxon>
        <taxon>Muscomorpha</taxon>
        <taxon>Ephydroidea</taxon>
        <taxon>Drosophilidae</taxon>
        <taxon>Drosophila</taxon>
        <taxon>Sophophora</taxon>
    </lineage>
</organism>
<dbReference type="EMBL" id="AE014134">
    <property type="protein sequence ID" value="ACZ94280.1"/>
    <property type="molecule type" value="Genomic_DNA"/>
</dbReference>
<dbReference type="eggNOG" id="KOG3596">
    <property type="taxonomic scope" value="Eukaryota"/>
</dbReference>
<protein>
    <submittedName>
        <fullName evidence="2">FI21943p1</fullName>
    </submittedName>
</protein>
<dbReference type="Bgee" id="FBgn0260758">
    <property type="expression patterns" value="Expressed in mid-late elongation-stage spermatid (Drosophila) in testis and 19 other cell types or tissues"/>
</dbReference>
<evidence type="ECO:0000313" key="2">
    <source>
        <dbReference type="EMBL" id="AGW52174.1"/>
    </source>
</evidence>
<dbReference type="SMR" id="E1JHJ7"/>
<dbReference type="Proteomes" id="UP000000803">
    <property type="component" value="Chromosome 2L"/>
</dbReference>
<reference evidence="1 4" key="5">
    <citation type="journal article" date="2002" name="Genome Biol.">
        <title>Heterochromatic sequences in a Drosophila whole-genome shotgun assembly.</title>
        <authorList>
            <person name="Hoskins R.A."/>
            <person name="Smith C.D."/>
            <person name="Carlson J.W."/>
            <person name="Carvalho A.B."/>
            <person name="Halpern A."/>
            <person name="Kaminker J.S."/>
            <person name="Kennedy C."/>
            <person name="Mungall C.J."/>
            <person name="Sullivan B.A."/>
            <person name="Sutton G.G."/>
            <person name="Yasuhara J.C."/>
            <person name="Wakimoto B.T."/>
            <person name="Myers E.W."/>
            <person name="Celniker S.E."/>
            <person name="Rubin G.M."/>
            <person name="Karpen G.H."/>
        </authorList>
    </citation>
    <scope>NUCLEOTIDE SEQUENCE [LARGE SCALE GENOMIC DNA]</scope>
    <source>
        <strain evidence="4">Berkeley</strain>
    </source>
</reference>
<reference evidence="4" key="4">
    <citation type="journal article" date="2002" name="Genome Biol.">
        <title>The transposable elements of the Drosophila melanogaster euchromatin: a genomics perspective.</title>
        <authorList>
            <person name="Kaminker J.S."/>
            <person name="Bergman C.M."/>
            <person name="Kronmiller B."/>
            <person name="Carlson J."/>
            <person name="Svirskas R."/>
            <person name="Patel S."/>
            <person name="Frise E."/>
            <person name="Wheeler D.A."/>
            <person name="Lewis S.E."/>
            <person name="Rubin G.M."/>
            <person name="Ashburner M."/>
            <person name="Celniker S.E."/>
        </authorList>
    </citation>
    <scope>NUCLEOTIDE SEQUENCE [LARGE SCALE GENOMIC DNA]</scope>
    <source>
        <strain evidence="4">Berkeley</strain>
    </source>
</reference>
<dbReference type="PaxDb" id="7227-FBpp0290470"/>
<reference evidence="1 4" key="6">
    <citation type="journal article" date="2005" name="PLoS Comput. Biol.">
        <title>Combined evidence annotation of transposable elements in genome sequences.</title>
        <authorList>
            <person name="Quesneville H."/>
            <person name="Bergman C.M."/>
            <person name="Andrieu O."/>
            <person name="Autard D."/>
            <person name="Nouaud D."/>
            <person name="Ashburner M."/>
            <person name="Anxolabehere D."/>
        </authorList>
    </citation>
    <scope>NUCLEOTIDE SEQUENCE [LARGE SCALE GENOMIC DNA]</scope>
    <source>
        <strain evidence="4">Berkeley</strain>
    </source>
</reference>
<reference evidence="1" key="12">
    <citation type="journal article" date="2015" name="G3 (Bethesda)">
        <title>Gene Model Annotations for Drosophila melanogaster: The Rule-Benders.</title>
        <authorList>
            <consortium name="FlyBase Consortium"/>
            <person name="Crosby M.A."/>
            <person name="Gramates L.S."/>
            <person name="Dos Santos G."/>
            <person name="Matthews B.B."/>
            <person name="St Pierre S.E."/>
            <person name="Zhou P."/>
            <person name="Schroeder A.J."/>
            <person name="Falls K."/>
            <person name="Emmert D.B."/>
            <person name="Russo S.M."/>
            <person name="Gelbart W.M."/>
            <person name="null"/>
        </authorList>
    </citation>
    <scope>NUCLEOTIDE SEQUENCE</scope>
</reference>
<reference evidence="1" key="7">
    <citation type="submission" date="2006-08" db="EMBL/GenBank/DDBJ databases">
        <authorList>
            <person name="Celniker S."/>
            <person name="Carlson J."/>
            <person name="Wan K."/>
            <person name="Frise E."/>
            <person name="Hoskins R."/>
            <person name="Park S."/>
            <person name="Svirskas R."/>
            <person name="Rubin G."/>
        </authorList>
    </citation>
    <scope>NUCLEOTIDE SEQUENCE</scope>
</reference>
<reference evidence="1" key="14">
    <citation type="submission" date="2022-11" db="EMBL/GenBank/DDBJ databases">
        <title>Drosophila melanogaster release 4 sequence.</title>
        <authorList>
            <consortium name="Berkeley Drosophila Genome Project"/>
            <person name="Celniker S."/>
            <person name="Carlson J."/>
            <person name="Wan K."/>
            <person name="Pfeiffer B."/>
            <person name="Frise E."/>
            <person name="George R."/>
            <person name="Hoskins R."/>
            <person name="Stapleton M."/>
            <person name="Pacleb J."/>
            <person name="Park S."/>
            <person name="Svirskas R."/>
            <person name="Smith E."/>
            <person name="Yu C."/>
            <person name="Rubin G."/>
        </authorList>
    </citation>
    <scope>NUCLEOTIDE SEQUENCE</scope>
</reference>
<dbReference type="InParanoid" id="E1JHJ7"/>
<dbReference type="AlphaFoldDB" id="E1JHJ7"/>
<dbReference type="ExpressionAtlas" id="E1JHJ7">
    <property type="expression patterns" value="baseline and differential"/>
</dbReference>
<proteinExistence type="evidence at transcript level"/>
<name>E1JHJ7_DROME</name>
<dbReference type="RefSeq" id="NP_001162994.1">
    <property type="nucleotide sequence ID" value="NM_001169523.1"/>
</dbReference>
<evidence type="ECO:0000313" key="4">
    <source>
        <dbReference type="Proteomes" id="UP000000803"/>
    </source>
</evidence>
<dbReference type="EMBL" id="BT150364">
    <property type="protein sequence ID" value="AGW52174.1"/>
    <property type="molecule type" value="mRNA"/>
</dbReference>
<dbReference type="KEGG" id="dme:Dmel_CG42556"/>
<reference evidence="1" key="11">
    <citation type="journal article" date="2015" name="G3 (Bethesda)">
        <title>Gene Model Annotations for Drosophila melanogaster: Impact of High-Throughput Data.</title>
        <authorList>
            <consortium name="FlyBase Consortium"/>
            <person name="Matthews B.B."/>
            <person name="Dos Santos G."/>
            <person name="Crosby M.A."/>
            <person name="Emmert D.B."/>
            <person name="St Pierre S.E."/>
            <person name="Gramates L.S."/>
            <person name="Zhou P."/>
            <person name="Schroeder A.J."/>
            <person name="Falls K."/>
            <person name="Strelets V."/>
            <person name="Russo S.M."/>
            <person name="Gelbart W.M."/>
            <person name="null"/>
        </authorList>
    </citation>
    <scope>NUCLEOTIDE SEQUENCE</scope>
</reference>
<dbReference type="InterPro" id="IPR019362">
    <property type="entry name" value="MMADHC"/>
</dbReference>
<dbReference type="OrthoDB" id="10263782at2759"/>
<dbReference type="Pfam" id="PF10229">
    <property type="entry name" value="MMADHC"/>
    <property type="match status" value="1"/>
</dbReference>
<dbReference type="PANTHER" id="PTHR13192">
    <property type="entry name" value="MY011 PROTEIN"/>
    <property type="match status" value="1"/>
</dbReference>
<keyword evidence="4" id="KW-1185">Reference proteome</keyword>
<reference evidence="1 4" key="8">
    <citation type="journal article" date="2007" name="Science">
        <title>The Release 5.1 annotation of Drosophila melanogaster heterochromatin.</title>
        <authorList>
            <person name="Smith C.D."/>
            <person name="Shu S."/>
            <person name="Mungall C.J."/>
            <person name="Karpen G.H."/>
        </authorList>
    </citation>
    <scope>NUCLEOTIDE SEQUENCE [LARGE SCALE GENOMIC DNA]</scope>
    <source>
        <strain evidence="4">Berkeley</strain>
    </source>
</reference>
<reference evidence="1" key="13">
    <citation type="journal article" date="2015" name="Genome Res.">
        <title>The Release 6 reference sequence of the Drosophila melanogaster genome.</title>
        <authorList>
            <person name="Hoskins R.A."/>
            <person name="Carlson J.W."/>
            <person name="Wan K.H."/>
            <person name="Park S."/>
            <person name="Mendez I."/>
            <person name="Galle S.E."/>
            <person name="Booth B.W."/>
            <person name="Pfeiffer B.D."/>
            <person name="George R.A."/>
            <person name="Svirskas R."/>
            <person name="Krzywinski M."/>
            <person name="Schein J."/>
            <person name="Accardo M.C."/>
            <person name="Damia E."/>
            <person name="Messina G."/>
            <person name="Mendez-Lago M."/>
            <person name="de Pablos B."/>
            <person name="Demakova O.V."/>
            <person name="Andreyeva E.N."/>
            <person name="Boldyreva L.V."/>
            <person name="Marra M."/>
            <person name="Carvalho A.B."/>
            <person name="Dimitri P."/>
            <person name="Villasante A."/>
            <person name="Zhimulev I.F."/>
            <person name="Rubin G.M."/>
            <person name="Karpen G.H."/>
            <person name="Celniker S.E."/>
        </authorList>
    </citation>
    <scope>NUCLEOTIDE SEQUENCE</scope>
</reference>
<dbReference type="OMA" id="QHWNYEN"/>
<reference evidence="1" key="15">
    <citation type="submission" date="2022-11" db="EMBL/GenBank/DDBJ databases">
        <authorList>
            <consortium name="FlyBase"/>
        </authorList>
    </citation>
    <scope>NUCLEOTIDE SEQUENCE</scope>
</reference>
<dbReference type="PANTHER" id="PTHR13192:SF3">
    <property type="entry name" value="COBALAMIN TRAFFICKING PROTEIN CBLD"/>
    <property type="match status" value="1"/>
</dbReference>
<sequence length="257" mass="29157">MQALRTVIQGLSTRHGQIISHIRRSSGSSSFPELAFFDDLDDMEPEDEEGVMNHQYPILHSRHSDLFYMPNCVGPAYQGLISSLDQPYTTDCYMADEQTLVKENDSIHDTILESLVAPTEMCVVACPKLLLTYMRRLFQHPYARFGSSMNFSMIGLRFKDKDANKALTSFVHFASYNSREIMDNGYWADFINPLTGRAYYRAAHCIRKQGLEAQLLGRGLNLTFANGCTIIGEEQSDQLTGFIFTDTPCKVLESWFS</sequence>
<dbReference type="AGR" id="FB:FBgn0260758"/>
<dbReference type="GO" id="GO:0009235">
    <property type="term" value="P:cobalamin metabolic process"/>
    <property type="evidence" value="ECO:0007669"/>
    <property type="project" value="InterPro"/>
</dbReference>
<reference evidence="4" key="3">
    <citation type="journal article" date="2002" name="Genome Biol.">
        <title>Annotation of the Drosophila melanogaster euchromatic genome: a systematic review.</title>
        <authorList>
            <person name="Misra S."/>
            <person name="Crosby M.A."/>
            <person name="Mungall C.J."/>
            <person name="Matthews B.B."/>
            <person name="Campbell K.S."/>
            <person name="Hradecky P."/>
            <person name="Huang Y."/>
            <person name="Kaminker J.S."/>
            <person name="Millburn G.H."/>
            <person name="Prochnik S.E."/>
            <person name="Smith C.D."/>
            <person name="Tupy J.L."/>
            <person name="Whitfied E.J."/>
            <person name="Bayraktaroglu L."/>
            <person name="Berman B.P."/>
            <person name="Bettencourt B.R."/>
            <person name="Celniker S.E."/>
            <person name="de Grey A.D."/>
            <person name="Drysdale R.A."/>
            <person name="Harris N.L."/>
            <person name="Richter J."/>
            <person name="Russo S."/>
            <person name="Schroeder A.J."/>
            <person name="Shu S.Q."/>
            <person name="Stapleton M."/>
            <person name="Yamada C."/>
            <person name="Ashburner M."/>
            <person name="Gelbart W.M."/>
            <person name="Rubin G.M."/>
            <person name="Lewis S.E."/>
        </authorList>
    </citation>
    <scope>GENOME REANNOTATION</scope>
    <source>
        <strain evidence="4">Berkeley</strain>
    </source>
</reference>
<accession>E1JHJ7</accession>
<evidence type="ECO:0000313" key="3">
    <source>
        <dbReference type="FlyBase" id="FBgn0260758"/>
    </source>
</evidence>
<dbReference type="BioGRID-ORCS" id="8674031">
    <property type="hits" value="0 hits in 1 CRISPR screen"/>
</dbReference>
<reference evidence="4" key="2">
    <citation type="journal article" date="2002" name="Genome Biol.">
        <title>Finishing a whole-genome shotgun: release 3 of the Drosophila melanogaster euchromatic genome sequence.</title>
        <authorList>
            <person name="Celniker S.E."/>
            <person name="Wheeler D.A."/>
            <person name="Kronmiller B."/>
            <person name="Carlson J.W."/>
            <person name="Halpern A."/>
            <person name="Patel S."/>
            <person name="Adams M."/>
            <person name="Champe M."/>
            <person name="Dugan S.P."/>
            <person name="Frise E."/>
            <person name="Hodgson A."/>
            <person name="George R.A."/>
            <person name="Hoskins R.A."/>
            <person name="Laverty T."/>
            <person name="Muzny D.M."/>
            <person name="Nelson C.R."/>
            <person name="Pacleb J.M."/>
            <person name="Park S."/>
            <person name="Pfeiffer B.D."/>
            <person name="Richards S."/>
            <person name="Sodergren E.J."/>
            <person name="Svirskas R."/>
            <person name="Tabor P.E."/>
            <person name="Wan K."/>
            <person name="Stapleton M."/>
            <person name="Sutton G.G."/>
            <person name="Venter C."/>
            <person name="Weinstock G."/>
            <person name="Scherer S.E."/>
            <person name="Myers E.W."/>
            <person name="Gibbs R.A."/>
            <person name="Rubin G.M."/>
        </authorList>
    </citation>
    <scope>NUCLEOTIDE SEQUENCE [LARGE SCALE GENOMIC DNA]</scope>
    <source>
        <strain evidence="4">Berkeley</strain>
    </source>
</reference>
<reference evidence="1 4" key="9">
    <citation type="journal article" date="2007" name="Science">
        <title>Sequence finishing and mapping of Drosophila melanogaster heterochromatin.</title>
        <authorList>
            <person name="Hoskins R.A."/>
            <person name="Carlson J.W."/>
            <person name="Kennedy C."/>
            <person name="Acevedo D."/>
            <person name="Evans-Holm M."/>
            <person name="Frise E."/>
            <person name="Wan K.H."/>
            <person name="Park S."/>
            <person name="Mendez-Lago M."/>
            <person name="Rossi F."/>
            <person name="Villasante A."/>
            <person name="Dimitri P."/>
            <person name="Karpen G.H."/>
            <person name="Celniker S.E."/>
        </authorList>
    </citation>
    <scope>NUCLEOTIDE SEQUENCE [LARGE SCALE GENOMIC DNA]</scope>
    <source>
        <strain evidence="4">Berkeley</strain>
    </source>
</reference>
<dbReference type="GeneID" id="8674031"/>
<dbReference type="HOGENOM" id="CLU_1082854_0_0_1"/>
<evidence type="ECO:0000313" key="1">
    <source>
        <dbReference type="EMBL" id="ACZ94280.1"/>
    </source>
</evidence>
<reference evidence="2" key="10">
    <citation type="submission" date="2013-09" db="EMBL/GenBank/DDBJ databases">
        <authorList>
            <person name="Carlson J."/>
            <person name="Booth B."/>
            <person name="Frise E."/>
            <person name="Park S."/>
            <person name="Wan K."/>
            <person name="Yu C."/>
            <person name="Celniker S."/>
        </authorList>
    </citation>
    <scope>NUCLEOTIDE SEQUENCE</scope>
</reference>
<gene>
    <name evidence="1" type="primary">CG15133</name>
    <name evidence="2" type="synonym">CG42556-RA</name>
    <name evidence="1" type="synonym">Dmel\CG42556</name>
    <name evidence="1 3" type="ORF">CG42556</name>
    <name evidence="1" type="ORF">Dmel_CG42556</name>
</gene>